<proteinExistence type="predicted"/>
<dbReference type="Proteomes" id="UP000193006">
    <property type="component" value="Chromosome"/>
</dbReference>
<name>A0A1X9MBG3_9BACI</name>
<keyword evidence="2" id="KW-1185">Reference proteome</keyword>
<dbReference type="AlphaFoldDB" id="A0A1X9MBG3"/>
<dbReference type="Pfam" id="PF25209">
    <property type="entry name" value="Phage_capsid_4"/>
    <property type="match status" value="1"/>
</dbReference>
<organism evidence="1 2">
    <name type="scientific">Halalkalibacter krulwichiae</name>
    <dbReference type="NCBI Taxonomy" id="199441"/>
    <lineage>
        <taxon>Bacteria</taxon>
        <taxon>Bacillati</taxon>
        <taxon>Bacillota</taxon>
        <taxon>Bacilli</taxon>
        <taxon>Bacillales</taxon>
        <taxon>Bacillaceae</taxon>
        <taxon>Halalkalibacter</taxon>
    </lineage>
</organism>
<dbReference type="KEGG" id="bkw:BkAM31D_13540"/>
<reference evidence="1 2" key="1">
    <citation type="submission" date="2017-04" db="EMBL/GenBank/DDBJ databases">
        <title>Bacillus krulwichiae AM31D Genome sequencing and assembly.</title>
        <authorList>
            <person name="Krulwich T.A."/>
            <person name="Anastor L."/>
            <person name="Ehrlich R."/>
            <person name="Ehrlich G.D."/>
            <person name="Janto B."/>
        </authorList>
    </citation>
    <scope>NUCLEOTIDE SEQUENCE [LARGE SCALE GENOMIC DNA]</scope>
    <source>
        <strain evidence="1 2">AM31D</strain>
    </source>
</reference>
<dbReference type="EMBL" id="CP020814">
    <property type="protein sequence ID" value="ARK30775.1"/>
    <property type="molecule type" value="Genomic_DNA"/>
</dbReference>
<protein>
    <submittedName>
        <fullName evidence="1">Uncharacterized protein</fullName>
    </submittedName>
</protein>
<dbReference type="STRING" id="199441.BkAM31D_13540"/>
<evidence type="ECO:0000313" key="2">
    <source>
        <dbReference type="Proteomes" id="UP000193006"/>
    </source>
</evidence>
<evidence type="ECO:0000313" key="1">
    <source>
        <dbReference type="EMBL" id="ARK30775.1"/>
    </source>
</evidence>
<gene>
    <name evidence="1" type="ORF">BkAM31D_13540</name>
</gene>
<dbReference type="RefSeq" id="WP_066149622.1">
    <property type="nucleotide sequence ID" value="NZ_CP020814.1"/>
</dbReference>
<sequence>MSVQSFIPAVWDSRLLANYTKASVAEVITTPPVRIEGNKIIFNRIGASELKDYEGSIDWNSVSTTPVELHMDQKKYFAITCDDVDAVQAKGDVLSAYTEQEADNAKEKIDTFVLGLYTGAHEDNVIGSDAEPVALDKLNVYDKIVDLGTKLSKKKVPKANRFVIIESEVLGLLSKDDRFTKNPTVLENGVVEGQKINGMQVVVSEELPNTNGKLKIMALNKQAIGYGKQIEKTEAMRLENSFADGVRGLFVYGAEVIRPEALAVLTATITNQ</sequence>
<accession>A0A1X9MBG3</accession>